<dbReference type="PANTHER" id="PTHR45153:SF1">
    <property type="entry name" value="TETRATRICOPEPTIDE REPEAT PROTEIN 16"/>
    <property type="match status" value="1"/>
</dbReference>
<proteinExistence type="predicted"/>
<dbReference type="InterPro" id="IPR019734">
    <property type="entry name" value="TPR_rpt"/>
</dbReference>
<keyword evidence="2" id="KW-1133">Transmembrane helix</keyword>
<dbReference type="OrthoDB" id="9776208at2"/>
<dbReference type="SMART" id="SM00287">
    <property type="entry name" value="SH3b"/>
    <property type="match status" value="1"/>
</dbReference>
<reference evidence="5 6" key="1">
    <citation type="submission" date="2018-05" db="EMBL/GenBank/DDBJ databases">
        <title>Genomic Encyclopedia of Type Strains, Phase IV (KMG-IV): sequencing the most valuable type-strain genomes for metagenomic binning, comparative biology and taxonomic classification.</title>
        <authorList>
            <person name="Goeker M."/>
        </authorList>
    </citation>
    <scope>NUCLEOTIDE SEQUENCE [LARGE SCALE GENOMIC DNA]</scope>
    <source>
        <strain evidence="5 6">DSM 28579</strain>
    </source>
</reference>
<dbReference type="Proteomes" id="UP000251835">
    <property type="component" value="Unassembled WGS sequence"/>
</dbReference>
<keyword evidence="6" id="KW-1185">Reference proteome</keyword>
<organism evidence="5 6">
    <name type="scientific">Balneicella halophila</name>
    <dbReference type="NCBI Taxonomy" id="1537566"/>
    <lineage>
        <taxon>Bacteria</taxon>
        <taxon>Pseudomonadati</taxon>
        <taxon>Bacteroidota</taxon>
        <taxon>Bacteroidia</taxon>
        <taxon>Bacteroidales</taxon>
        <taxon>Balneicellaceae</taxon>
        <taxon>Balneicella</taxon>
    </lineage>
</organism>
<dbReference type="Pfam" id="PF08239">
    <property type="entry name" value="SH3_3"/>
    <property type="match status" value="1"/>
</dbReference>
<dbReference type="SUPFAM" id="SSF48452">
    <property type="entry name" value="TPR-like"/>
    <property type="match status" value="1"/>
</dbReference>
<dbReference type="AlphaFoldDB" id="A0A7L4US61"/>
<keyword evidence="3" id="KW-0732">Signal</keyword>
<dbReference type="PROSITE" id="PS51781">
    <property type="entry name" value="SH3B"/>
    <property type="match status" value="1"/>
</dbReference>
<dbReference type="InterPro" id="IPR011990">
    <property type="entry name" value="TPR-like_helical_dom_sf"/>
</dbReference>
<dbReference type="Pfam" id="PF13432">
    <property type="entry name" value="TPR_16"/>
    <property type="match status" value="1"/>
</dbReference>
<evidence type="ECO:0000313" key="6">
    <source>
        <dbReference type="Proteomes" id="UP000251835"/>
    </source>
</evidence>
<sequence length="250" mass="28933">MIQKINILFTLLLITSLSWGQDTAFTKGNEQYKEGNYNEAISNYENVLKNEGEAASVYYNLGNAYFKKGDLASAILNYERAYRLNPSDKDIRANLAYANAQKVDKIEKPQRVFFFRWIQLLVEEFHSNTWAYIGIAFWAVLFIFLTLFIRTFSEKKRKIFFSFILFSLLISLFSFYASYSQYSVNENKTHAIVFAQNITAKSTPSNNGTDLFILHPGTKVKVLDKVGNWYKIQLADEREGWLPAKEVVKI</sequence>
<dbReference type="InterPro" id="IPR003646">
    <property type="entry name" value="SH3-like_bac-type"/>
</dbReference>
<keyword evidence="1" id="KW-0802">TPR repeat</keyword>
<evidence type="ECO:0000259" key="4">
    <source>
        <dbReference type="PROSITE" id="PS51781"/>
    </source>
</evidence>
<feature type="domain" description="SH3b" evidence="4">
    <location>
        <begin position="188"/>
        <end position="250"/>
    </location>
</feature>
<accession>A0A7L4US61</accession>
<dbReference type="EMBL" id="QENZ01000003">
    <property type="protein sequence ID" value="PVX52499.1"/>
    <property type="molecule type" value="Genomic_DNA"/>
</dbReference>
<dbReference type="SMART" id="SM00028">
    <property type="entry name" value="TPR"/>
    <property type="match status" value="2"/>
</dbReference>
<evidence type="ECO:0000313" key="5">
    <source>
        <dbReference type="EMBL" id="PVX52499.1"/>
    </source>
</evidence>
<dbReference type="RefSeq" id="WP_116496029.1">
    <property type="nucleotide sequence ID" value="NZ_QENZ01000003.1"/>
</dbReference>
<name>A0A7L4US61_BALHA</name>
<feature type="signal peptide" evidence="3">
    <location>
        <begin position="1"/>
        <end position="20"/>
    </location>
</feature>
<keyword evidence="2" id="KW-0472">Membrane</keyword>
<feature type="transmembrane region" description="Helical" evidence="2">
    <location>
        <begin position="159"/>
        <end position="179"/>
    </location>
</feature>
<dbReference type="PANTHER" id="PTHR45153">
    <property type="entry name" value="TETRATRICOPEPTIDE REPEAT PROTEIN 16"/>
    <property type="match status" value="1"/>
</dbReference>
<feature type="transmembrane region" description="Helical" evidence="2">
    <location>
        <begin position="130"/>
        <end position="152"/>
    </location>
</feature>
<feature type="chain" id="PRO_5029556327" evidence="3">
    <location>
        <begin position="21"/>
        <end position="250"/>
    </location>
</feature>
<gene>
    <name evidence="5" type="ORF">C7377_0822</name>
</gene>
<dbReference type="PROSITE" id="PS50005">
    <property type="entry name" value="TPR"/>
    <property type="match status" value="1"/>
</dbReference>
<comment type="caution">
    <text evidence="5">The sequence shown here is derived from an EMBL/GenBank/DDBJ whole genome shotgun (WGS) entry which is preliminary data.</text>
</comment>
<dbReference type="Gene3D" id="2.30.30.40">
    <property type="entry name" value="SH3 Domains"/>
    <property type="match status" value="1"/>
</dbReference>
<dbReference type="PROSITE" id="PS50293">
    <property type="entry name" value="TPR_REGION"/>
    <property type="match status" value="1"/>
</dbReference>
<evidence type="ECO:0000256" key="1">
    <source>
        <dbReference type="PROSITE-ProRule" id="PRU00339"/>
    </source>
</evidence>
<keyword evidence="2" id="KW-0812">Transmembrane</keyword>
<evidence type="ECO:0000256" key="2">
    <source>
        <dbReference type="SAM" id="Phobius"/>
    </source>
</evidence>
<dbReference type="Gene3D" id="1.25.40.10">
    <property type="entry name" value="Tetratricopeptide repeat domain"/>
    <property type="match status" value="1"/>
</dbReference>
<protein>
    <submittedName>
        <fullName evidence="5">SH3 domain-containing protein</fullName>
    </submittedName>
</protein>
<feature type="repeat" description="TPR" evidence="1">
    <location>
        <begin position="55"/>
        <end position="88"/>
    </location>
</feature>
<evidence type="ECO:0000256" key="3">
    <source>
        <dbReference type="SAM" id="SignalP"/>
    </source>
</evidence>